<dbReference type="InterPro" id="IPR023296">
    <property type="entry name" value="Glyco_hydro_beta-prop_sf"/>
</dbReference>
<dbReference type="Proteomes" id="UP000604117">
    <property type="component" value="Unassembled WGS sequence"/>
</dbReference>
<evidence type="ECO:0000313" key="2">
    <source>
        <dbReference type="EMBL" id="GIF75474.1"/>
    </source>
</evidence>
<name>A0ABQ4CW01_9ACTN</name>
<evidence type="ECO:0000256" key="1">
    <source>
        <dbReference type="SAM" id="SignalP"/>
    </source>
</evidence>
<protein>
    <recommendedName>
        <fullName evidence="4">Carbohydrate binding protein</fullName>
    </recommendedName>
</protein>
<gene>
    <name evidence="2" type="ORF">Asi02nite_49920</name>
</gene>
<keyword evidence="1" id="KW-0732">Signal</keyword>
<dbReference type="Gene3D" id="2.115.10.20">
    <property type="entry name" value="Glycosyl hydrolase domain, family 43"/>
    <property type="match status" value="2"/>
</dbReference>
<dbReference type="SUPFAM" id="SSF75005">
    <property type="entry name" value="Arabinanase/levansucrase/invertase"/>
    <property type="match status" value="2"/>
</dbReference>
<dbReference type="RefSeq" id="WP_203716332.1">
    <property type="nucleotide sequence ID" value="NZ_BONE01000043.1"/>
</dbReference>
<accession>A0ABQ4CW01</accession>
<comment type="caution">
    <text evidence="2">The sequence shown here is derived from an EMBL/GenBank/DDBJ whole genome shotgun (WGS) entry which is preliminary data.</text>
</comment>
<dbReference type="InterPro" id="IPR008979">
    <property type="entry name" value="Galactose-bd-like_sf"/>
</dbReference>
<sequence length="666" mass="70910">MVQRGRRTAARRLMVGVVGLVTLIVPTAASGQTPADTGVPQDGNLVANSGFDVGDRSGRPIAWSIEGNESAVNVVNLSAWRTAGPGSLEVNVPAGGPVTVSSDRMVAAPGSAYTLTARVKGRAGKPAVLSMVFTDFNRTEVGGNAADTAFSADWQTVTVTGTAPAGSAQVTIRIAGAEPGWSYWDQVSLTRAPAAYDPRLGSARELFLDDYRIESSQDVGRVVHAARTRPEPLIRPEYPWESSAYIYGSVFKVGKVYRMWYDCNNDVAPGYYLCYAESRDGVKWTKPLGRGTLGYKDIPASQTNLIIAGGGTIAYNPTAPADRRYALMQFKTGAVNDTLGYYVYFSPDGYTWTSGGDRPVLLDGDVSNVAWDPARGEYIATIKKRMFTSRTPGVYDRSAFVSTSKDFLTWSTPVLGVSGDYADDGAAQALNGLEGQIYGMPVLPYESTYIGIPWVLLITNFTQGAQAGAGAGPVLPQIAGSRDLVTWSRPVRESIIEPGRPGAWDDGALYTASNVLVDDRTITMYYGAFNAGHGGQLTTPGSPKYASGVGMATWRRDGFVSMTNASVPGIGDPGTLTTKTVVTDGRALHVNADVKAKGSLTVEVLDAAGNPIPGYTSDRAVPVKGDRLDAVVRWSGGRTLADLAGQEIKLRFSLVNTDLYAYWIGS</sequence>
<evidence type="ECO:0000313" key="3">
    <source>
        <dbReference type="Proteomes" id="UP000604117"/>
    </source>
</evidence>
<proteinExistence type="predicted"/>
<dbReference type="EMBL" id="BONE01000043">
    <property type="protein sequence ID" value="GIF75474.1"/>
    <property type="molecule type" value="Genomic_DNA"/>
</dbReference>
<organism evidence="2 3">
    <name type="scientific">Asanoa siamensis</name>
    <dbReference type="NCBI Taxonomy" id="926357"/>
    <lineage>
        <taxon>Bacteria</taxon>
        <taxon>Bacillati</taxon>
        <taxon>Actinomycetota</taxon>
        <taxon>Actinomycetes</taxon>
        <taxon>Micromonosporales</taxon>
        <taxon>Micromonosporaceae</taxon>
        <taxon>Asanoa</taxon>
    </lineage>
</organism>
<keyword evidence="3" id="KW-1185">Reference proteome</keyword>
<feature type="signal peptide" evidence="1">
    <location>
        <begin position="1"/>
        <end position="31"/>
    </location>
</feature>
<dbReference type="Gene3D" id="2.60.120.260">
    <property type="entry name" value="Galactose-binding domain-like"/>
    <property type="match status" value="1"/>
</dbReference>
<dbReference type="SUPFAM" id="SSF49785">
    <property type="entry name" value="Galactose-binding domain-like"/>
    <property type="match status" value="1"/>
</dbReference>
<evidence type="ECO:0008006" key="4">
    <source>
        <dbReference type="Google" id="ProtNLM"/>
    </source>
</evidence>
<feature type="chain" id="PRO_5047360507" description="Carbohydrate binding protein" evidence="1">
    <location>
        <begin position="32"/>
        <end position="666"/>
    </location>
</feature>
<reference evidence="2 3" key="1">
    <citation type="submission" date="2021-01" db="EMBL/GenBank/DDBJ databases">
        <title>Whole genome shotgun sequence of Asanoa siamensis NBRC 107932.</title>
        <authorList>
            <person name="Komaki H."/>
            <person name="Tamura T."/>
        </authorList>
    </citation>
    <scope>NUCLEOTIDE SEQUENCE [LARGE SCALE GENOMIC DNA]</scope>
    <source>
        <strain evidence="2 3">NBRC 107932</strain>
    </source>
</reference>